<accession>A0A061AHG9</accession>
<dbReference type="Pfam" id="PF00990">
    <property type="entry name" value="GGDEF"/>
    <property type="match status" value="1"/>
</dbReference>
<evidence type="ECO:0000313" key="4">
    <source>
        <dbReference type="EMBL" id="CDR30427.1"/>
    </source>
</evidence>
<dbReference type="InterPro" id="IPR000160">
    <property type="entry name" value="GGDEF_dom"/>
</dbReference>
<dbReference type="SUPFAM" id="SSF55073">
    <property type="entry name" value="Nucleotide cyclase"/>
    <property type="match status" value="1"/>
</dbReference>
<dbReference type="PANTHER" id="PTHR33121:SF79">
    <property type="entry name" value="CYCLIC DI-GMP PHOSPHODIESTERASE PDED-RELATED"/>
    <property type="match status" value="1"/>
</dbReference>
<dbReference type="OrthoDB" id="384273at2"/>
<feature type="domain" description="EAL" evidence="2">
    <location>
        <begin position="280"/>
        <end position="533"/>
    </location>
</feature>
<dbReference type="PATRIC" id="fig|35623.3.peg.354"/>
<dbReference type="HOGENOM" id="CLU_000445_70_50_14"/>
<dbReference type="InterPro" id="IPR001633">
    <property type="entry name" value="EAL_dom"/>
</dbReference>
<keyword evidence="1" id="KW-1133">Transmembrane helix</keyword>
<dbReference type="Proteomes" id="UP000032434">
    <property type="component" value="Chromosome 1"/>
</dbReference>
<dbReference type="FunCoup" id="A0A061AHG9">
    <property type="interactions" value="129"/>
</dbReference>
<keyword evidence="5" id="KW-1185">Reference proteome</keyword>
<keyword evidence="1" id="KW-0812">Transmembrane</keyword>
<dbReference type="EMBL" id="LK028559">
    <property type="protein sequence ID" value="CDR30427.1"/>
    <property type="molecule type" value="Genomic_DNA"/>
</dbReference>
<evidence type="ECO:0000313" key="5">
    <source>
        <dbReference type="Proteomes" id="UP000032434"/>
    </source>
</evidence>
<dbReference type="CDD" id="cd01949">
    <property type="entry name" value="GGDEF"/>
    <property type="match status" value="1"/>
</dbReference>
<dbReference type="PROSITE" id="PS50883">
    <property type="entry name" value="EAL"/>
    <property type="match status" value="1"/>
</dbReference>
<dbReference type="PANTHER" id="PTHR33121">
    <property type="entry name" value="CYCLIC DI-GMP PHOSPHODIESTERASE PDEF"/>
    <property type="match status" value="1"/>
</dbReference>
<dbReference type="InterPro" id="IPR050706">
    <property type="entry name" value="Cyclic-di-GMP_PDE-like"/>
</dbReference>
<evidence type="ECO:0000256" key="1">
    <source>
        <dbReference type="SAM" id="Phobius"/>
    </source>
</evidence>
<dbReference type="RefSeq" id="WP_045748980.1">
    <property type="nucleotide sequence ID" value="NZ_FUZK01000005.1"/>
</dbReference>
<proteinExistence type="predicted"/>
<evidence type="ECO:0000259" key="2">
    <source>
        <dbReference type="PROSITE" id="PS50883"/>
    </source>
</evidence>
<protein>
    <submittedName>
        <fullName evidence="4">Diguanylate cyclase/phosphodiesterase</fullName>
    </submittedName>
</protein>
<dbReference type="SMART" id="SM00267">
    <property type="entry name" value="GGDEF"/>
    <property type="match status" value="1"/>
</dbReference>
<dbReference type="NCBIfam" id="TIGR00254">
    <property type="entry name" value="GGDEF"/>
    <property type="match status" value="1"/>
</dbReference>
<feature type="domain" description="GGDEF" evidence="3">
    <location>
        <begin position="139"/>
        <end position="271"/>
    </location>
</feature>
<dbReference type="InterPro" id="IPR043128">
    <property type="entry name" value="Rev_trsase/Diguanyl_cyclase"/>
</dbReference>
<feature type="transmembrane region" description="Helical" evidence="1">
    <location>
        <begin position="20"/>
        <end position="45"/>
    </location>
</feature>
<dbReference type="GO" id="GO:0071111">
    <property type="term" value="F:cyclic-guanylate-specific phosphodiesterase activity"/>
    <property type="evidence" value="ECO:0007669"/>
    <property type="project" value="InterPro"/>
</dbReference>
<dbReference type="InterPro" id="IPR035919">
    <property type="entry name" value="EAL_sf"/>
</dbReference>
<sequence>MNNKRESKIKKLNRASVESFKITALYFLTAYGYLFLSDWIVMILVDDPILLNLIQSIKGLISLGLIGIVYYFIILNRLQQFIGVNHQMNQVLEQLKQKNQVLIELEEKHFKLAYYDTLTGLMNKQRLELKVNRMIEQKEPFAFVYMDIDNFGAINELKGHVWGDHALILIAKELEKLSKGNVVSRLSEDSFVLLLSGMTDHDACKVYVEEVLSSIKELINLQAEVYFYTASAGISIFPEHGHTYTDILRYANLALSQAKKNGKDQIVFYNQYTHELKLREYDITNSIKTSLQQNDFYIVYQPIIDFKKNHIRKVEALIRWLHPKLGMIPPNDFIYLSEISGSILELTHFVYESVFKQMALWNQQGLKIQVDINVSPKVLMHQDFIKNLNYYIHKHQVDKGQVIIEVTESLILSSIDQAIMVLNQLRSEGYRIALDDFGSGYSSLTYLKHLPIDILKMDKAFIATIDKNELEKQFLKFVLDLAHAMHKEVVLEGVETISQETVLKPFNVDYVQGFLYYKPMKVEELTQILQEKYK</sequence>
<dbReference type="KEGG" id="aoc:Aocu_03540"/>
<dbReference type="Gene3D" id="3.30.70.270">
    <property type="match status" value="1"/>
</dbReference>
<dbReference type="SUPFAM" id="SSF141868">
    <property type="entry name" value="EAL domain-like"/>
    <property type="match status" value="1"/>
</dbReference>
<dbReference type="Gene3D" id="3.20.20.450">
    <property type="entry name" value="EAL domain"/>
    <property type="match status" value="1"/>
</dbReference>
<dbReference type="SMART" id="SM00052">
    <property type="entry name" value="EAL"/>
    <property type="match status" value="1"/>
</dbReference>
<evidence type="ECO:0000259" key="3">
    <source>
        <dbReference type="PROSITE" id="PS50887"/>
    </source>
</evidence>
<dbReference type="InterPro" id="IPR029787">
    <property type="entry name" value="Nucleotide_cyclase"/>
</dbReference>
<dbReference type="AlphaFoldDB" id="A0A061AHG9"/>
<feature type="transmembrane region" description="Helical" evidence="1">
    <location>
        <begin position="57"/>
        <end position="78"/>
    </location>
</feature>
<reference evidence="5" key="1">
    <citation type="submission" date="2014-05" db="EMBL/GenBank/DDBJ databases">
        <authorList>
            <person name="Kube M."/>
        </authorList>
    </citation>
    <scope>NUCLEOTIDE SEQUENCE [LARGE SCALE GENOMIC DNA]</scope>
</reference>
<organism evidence="4 5">
    <name type="scientific">Acholeplasma oculi</name>
    <dbReference type="NCBI Taxonomy" id="35623"/>
    <lineage>
        <taxon>Bacteria</taxon>
        <taxon>Bacillati</taxon>
        <taxon>Mycoplasmatota</taxon>
        <taxon>Mollicutes</taxon>
        <taxon>Acholeplasmatales</taxon>
        <taxon>Acholeplasmataceae</taxon>
        <taxon>Acholeplasma</taxon>
    </lineage>
</organism>
<dbReference type="InParanoid" id="A0A061AHG9"/>
<name>A0A061AHG9_9MOLU</name>
<keyword evidence="1" id="KW-0472">Membrane</keyword>
<gene>
    <name evidence="4" type="ORF">Aocu_03540</name>
</gene>
<dbReference type="PROSITE" id="PS50887">
    <property type="entry name" value="GGDEF"/>
    <property type="match status" value="1"/>
</dbReference>
<dbReference type="CDD" id="cd01948">
    <property type="entry name" value="EAL"/>
    <property type="match status" value="1"/>
</dbReference>
<dbReference type="Pfam" id="PF00563">
    <property type="entry name" value="EAL"/>
    <property type="match status" value="1"/>
</dbReference>
<dbReference type="STRING" id="35623.Aocu_03540"/>